<reference evidence="2 3" key="1">
    <citation type="submission" date="2021-01" db="EMBL/GenBank/DDBJ databases">
        <title>Whole genome shotgun sequence of Actinoplanes durhamensis NBRC 14914.</title>
        <authorList>
            <person name="Komaki H."/>
            <person name="Tamura T."/>
        </authorList>
    </citation>
    <scope>NUCLEOTIDE SEQUENCE [LARGE SCALE GENOMIC DNA]</scope>
    <source>
        <strain evidence="2 3">NBRC 14914</strain>
    </source>
</reference>
<gene>
    <name evidence="2" type="ORF">Adu01nite_84680</name>
</gene>
<evidence type="ECO:0000313" key="2">
    <source>
        <dbReference type="EMBL" id="GIE07118.1"/>
    </source>
</evidence>
<comment type="caution">
    <text evidence="2">The sequence shown here is derived from an EMBL/GenBank/DDBJ whole genome shotgun (WGS) entry which is preliminary data.</text>
</comment>
<dbReference type="Proteomes" id="UP000637628">
    <property type="component" value="Unassembled WGS sequence"/>
</dbReference>
<feature type="region of interest" description="Disordered" evidence="1">
    <location>
        <begin position="30"/>
        <end position="52"/>
    </location>
</feature>
<dbReference type="EMBL" id="BOML01000072">
    <property type="protein sequence ID" value="GIE07118.1"/>
    <property type="molecule type" value="Genomic_DNA"/>
</dbReference>
<evidence type="ECO:0000256" key="1">
    <source>
        <dbReference type="SAM" id="MobiDB-lite"/>
    </source>
</evidence>
<accession>A0ABQ3ZBA6</accession>
<proteinExistence type="predicted"/>
<protein>
    <submittedName>
        <fullName evidence="2">Uncharacterized protein</fullName>
    </submittedName>
</protein>
<evidence type="ECO:0000313" key="3">
    <source>
        <dbReference type="Proteomes" id="UP000637628"/>
    </source>
</evidence>
<keyword evidence="3" id="KW-1185">Reference proteome</keyword>
<organism evidence="2 3">
    <name type="scientific">Paractinoplanes durhamensis</name>
    <dbReference type="NCBI Taxonomy" id="113563"/>
    <lineage>
        <taxon>Bacteria</taxon>
        <taxon>Bacillati</taxon>
        <taxon>Actinomycetota</taxon>
        <taxon>Actinomycetes</taxon>
        <taxon>Micromonosporales</taxon>
        <taxon>Micromonosporaceae</taxon>
        <taxon>Paractinoplanes</taxon>
    </lineage>
</organism>
<name>A0ABQ3ZBA6_9ACTN</name>
<sequence>MVELLMVESFAYSKLRFEAHKHPPAQACADDLAPGGGLGNVDAPQPGVGHRLGEQSGACRVARGGAQGGRVWVRRAARMGAQGELVVADLWSALGERVGGTDSL</sequence>